<organism evidence="3 4">
    <name type="scientific">Danionella cerebrum</name>
    <dbReference type="NCBI Taxonomy" id="2873325"/>
    <lineage>
        <taxon>Eukaryota</taxon>
        <taxon>Metazoa</taxon>
        <taxon>Chordata</taxon>
        <taxon>Craniata</taxon>
        <taxon>Vertebrata</taxon>
        <taxon>Euteleostomi</taxon>
        <taxon>Actinopterygii</taxon>
        <taxon>Neopterygii</taxon>
        <taxon>Teleostei</taxon>
        <taxon>Ostariophysi</taxon>
        <taxon>Cypriniformes</taxon>
        <taxon>Danionidae</taxon>
        <taxon>Danioninae</taxon>
        <taxon>Danionella</taxon>
    </lineage>
</organism>
<dbReference type="OrthoDB" id="8902093at2759"/>
<dbReference type="Pfam" id="PF13837">
    <property type="entry name" value="Myb_DNA-bind_4"/>
    <property type="match status" value="1"/>
</dbReference>
<protein>
    <recommendedName>
        <fullName evidence="2">Myb/SANT-like DNA-binding domain-containing protein</fullName>
    </recommendedName>
</protein>
<evidence type="ECO:0000259" key="2">
    <source>
        <dbReference type="Pfam" id="PF13837"/>
    </source>
</evidence>
<feature type="compositionally biased region" description="Low complexity" evidence="1">
    <location>
        <begin position="158"/>
        <end position="173"/>
    </location>
</feature>
<sequence length="359" mass="39588">MEIVPSSLPSSLGCSSRDSQAPHEAVSSSSEFPPAAVVLLISSMGRCSALPLSGSRGRSLLFRRLQGELEAHGHRFSVERIRRKWNNLIVTYKRVRERQARGRVSTSWEYFQMMDSILRETAFVQRGHSPGSASALDSATLFGCSASVSVTPQPESDASANVNASSGSPASPPSAVCATEAIPLPLGQIISNPPLIPELPKLKPKAELKPMLEPKSVLVRLKACRSKLMPSLEPEHELCRIKPVQQVSESEPLLEPPMEPEFKDRCQVLQLDSPNFAVAQDLDEQTVVLKNVCTLQGECDRYRVQQHSRTEAHERRKGRQNEKMVVALEKMATTLELISSKQDTVIALLQRIADKHKNS</sequence>
<keyword evidence="4" id="KW-1185">Reference proteome</keyword>
<dbReference type="EMBL" id="SRMA01026360">
    <property type="protein sequence ID" value="TRY84862.1"/>
    <property type="molecule type" value="Genomic_DNA"/>
</dbReference>
<reference evidence="3 4" key="1">
    <citation type="journal article" date="2019" name="Sci. Data">
        <title>Hybrid genome assembly and annotation of Danionella translucida.</title>
        <authorList>
            <person name="Kadobianskyi M."/>
            <person name="Schulze L."/>
            <person name="Schuelke M."/>
            <person name="Judkewitz B."/>
        </authorList>
    </citation>
    <scope>NUCLEOTIDE SEQUENCE [LARGE SCALE GENOMIC DNA]</scope>
    <source>
        <strain evidence="3 4">Bolton</strain>
    </source>
</reference>
<proteinExistence type="predicted"/>
<comment type="caution">
    <text evidence="3">The sequence shown here is derived from an EMBL/GenBank/DDBJ whole genome shotgun (WGS) entry which is preliminary data.</text>
</comment>
<dbReference type="Proteomes" id="UP000316079">
    <property type="component" value="Unassembled WGS sequence"/>
</dbReference>
<feature type="domain" description="Myb/SANT-like DNA-binding" evidence="2">
    <location>
        <begin position="31"/>
        <end position="117"/>
    </location>
</feature>
<feature type="compositionally biased region" description="Low complexity" evidence="1">
    <location>
        <begin position="1"/>
        <end position="19"/>
    </location>
</feature>
<accession>A0A553Q4K6</accession>
<feature type="region of interest" description="Disordered" evidence="1">
    <location>
        <begin position="153"/>
        <end position="173"/>
    </location>
</feature>
<name>A0A553Q4K6_9TELE</name>
<gene>
    <name evidence="3" type="ORF">DNTS_020486</name>
</gene>
<evidence type="ECO:0000313" key="4">
    <source>
        <dbReference type="Proteomes" id="UP000316079"/>
    </source>
</evidence>
<evidence type="ECO:0000313" key="3">
    <source>
        <dbReference type="EMBL" id="TRY84862.1"/>
    </source>
</evidence>
<dbReference type="AlphaFoldDB" id="A0A553Q4K6"/>
<feature type="region of interest" description="Disordered" evidence="1">
    <location>
        <begin position="1"/>
        <end position="27"/>
    </location>
</feature>
<evidence type="ECO:0000256" key="1">
    <source>
        <dbReference type="SAM" id="MobiDB-lite"/>
    </source>
</evidence>
<dbReference type="InterPro" id="IPR044822">
    <property type="entry name" value="Myb_DNA-bind_4"/>
</dbReference>